<proteinExistence type="predicted"/>
<name>A0ABQ3JFJ4_9PSEU</name>
<accession>A0ABQ3JFJ4</accession>
<organism evidence="1 2">
    <name type="scientific">Amycolatopsis deserti</name>
    <dbReference type="NCBI Taxonomy" id="185696"/>
    <lineage>
        <taxon>Bacteria</taxon>
        <taxon>Bacillati</taxon>
        <taxon>Actinomycetota</taxon>
        <taxon>Actinomycetes</taxon>
        <taxon>Pseudonocardiales</taxon>
        <taxon>Pseudonocardiaceae</taxon>
        <taxon>Amycolatopsis</taxon>
    </lineage>
</organism>
<protein>
    <submittedName>
        <fullName evidence="1">Uncharacterized protein</fullName>
    </submittedName>
</protein>
<evidence type="ECO:0000313" key="2">
    <source>
        <dbReference type="Proteomes" id="UP000605897"/>
    </source>
</evidence>
<reference evidence="2" key="1">
    <citation type="journal article" date="2019" name="Int. J. Syst. Evol. Microbiol.">
        <title>The Global Catalogue of Microorganisms (GCM) 10K type strain sequencing project: providing services to taxonomists for standard genome sequencing and annotation.</title>
        <authorList>
            <consortium name="The Broad Institute Genomics Platform"/>
            <consortium name="The Broad Institute Genome Sequencing Center for Infectious Disease"/>
            <person name="Wu L."/>
            <person name="Ma J."/>
        </authorList>
    </citation>
    <scope>NUCLEOTIDE SEQUENCE [LARGE SCALE GENOMIC DNA]</scope>
    <source>
        <strain evidence="2">CGMCC 4.7677</strain>
    </source>
</reference>
<dbReference type="Proteomes" id="UP000605897">
    <property type="component" value="Unassembled WGS sequence"/>
</dbReference>
<evidence type="ECO:0000313" key="1">
    <source>
        <dbReference type="EMBL" id="GHF28655.1"/>
    </source>
</evidence>
<dbReference type="EMBL" id="BNAU01000013">
    <property type="protein sequence ID" value="GHF28655.1"/>
    <property type="molecule type" value="Genomic_DNA"/>
</dbReference>
<gene>
    <name evidence="1" type="ORF">GCM10017786_73470</name>
</gene>
<comment type="caution">
    <text evidence="1">The sequence shown here is derived from an EMBL/GenBank/DDBJ whole genome shotgun (WGS) entry which is preliminary data.</text>
</comment>
<keyword evidence="2" id="KW-1185">Reference proteome</keyword>
<sequence length="67" mass="7175">MQLHETGGWHGFVPVDDLREGPYDVTVVLTDAGSREVGRTTQNTAARLVFPNGPECGGGVPQVQLQI</sequence>